<comment type="caution">
    <text evidence="1">The sequence shown here is derived from an EMBL/GenBank/DDBJ whole genome shotgun (WGS) entry which is preliminary data.</text>
</comment>
<dbReference type="AlphaFoldDB" id="A0AAJ0AR68"/>
<protein>
    <submittedName>
        <fullName evidence="1">Uncharacterized protein</fullName>
    </submittedName>
</protein>
<sequence length="126" mass="14073">MEKTIKSSNLSHASRDGPRRLRIPCGFCRHHRIHGDDCVFREDAVAKLPMIPCAQDVGSLSRLLTRRGMELRSPKDPTLQVARWTSKMIDGVFSELSLPGESQRHSLTCRKTVSIGISGTRTNYGP</sequence>
<reference evidence="1" key="1">
    <citation type="submission" date="2021-06" db="EMBL/GenBank/DDBJ databases">
        <title>Comparative genomics, transcriptomics and evolutionary studies reveal genomic signatures of adaptation to plant cell wall in hemibiotrophic fungi.</title>
        <authorList>
            <consortium name="DOE Joint Genome Institute"/>
            <person name="Baroncelli R."/>
            <person name="Diaz J.F."/>
            <person name="Benocci T."/>
            <person name="Peng M."/>
            <person name="Battaglia E."/>
            <person name="Haridas S."/>
            <person name="Andreopoulos W."/>
            <person name="Labutti K."/>
            <person name="Pangilinan J."/>
            <person name="Floch G.L."/>
            <person name="Makela M.R."/>
            <person name="Henrissat B."/>
            <person name="Grigoriev I.V."/>
            <person name="Crouch J.A."/>
            <person name="De Vries R.P."/>
            <person name="Sukno S.A."/>
            <person name="Thon M.R."/>
        </authorList>
    </citation>
    <scope>NUCLEOTIDE SEQUENCE</scope>
    <source>
        <strain evidence="1">CBS 193.32</strain>
    </source>
</reference>
<gene>
    <name evidence="1" type="ORF">BDP55DRAFT_90645</name>
</gene>
<proteinExistence type="predicted"/>
<dbReference type="GeneID" id="85465835"/>
<dbReference type="Proteomes" id="UP001224890">
    <property type="component" value="Unassembled WGS sequence"/>
</dbReference>
<keyword evidence="2" id="KW-1185">Reference proteome</keyword>
<dbReference type="RefSeq" id="XP_060431000.1">
    <property type="nucleotide sequence ID" value="XM_060581309.1"/>
</dbReference>
<organism evidence="1 2">
    <name type="scientific">Colletotrichum godetiae</name>
    <dbReference type="NCBI Taxonomy" id="1209918"/>
    <lineage>
        <taxon>Eukaryota</taxon>
        <taxon>Fungi</taxon>
        <taxon>Dikarya</taxon>
        <taxon>Ascomycota</taxon>
        <taxon>Pezizomycotina</taxon>
        <taxon>Sordariomycetes</taxon>
        <taxon>Hypocreomycetidae</taxon>
        <taxon>Glomerellales</taxon>
        <taxon>Glomerellaceae</taxon>
        <taxon>Colletotrichum</taxon>
        <taxon>Colletotrichum acutatum species complex</taxon>
    </lineage>
</organism>
<evidence type="ECO:0000313" key="2">
    <source>
        <dbReference type="Proteomes" id="UP001224890"/>
    </source>
</evidence>
<evidence type="ECO:0000313" key="1">
    <source>
        <dbReference type="EMBL" id="KAK1687305.1"/>
    </source>
</evidence>
<accession>A0AAJ0AR68</accession>
<name>A0AAJ0AR68_9PEZI</name>
<dbReference type="EMBL" id="JAHMHR010000015">
    <property type="protein sequence ID" value="KAK1687305.1"/>
    <property type="molecule type" value="Genomic_DNA"/>
</dbReference>